<dbReference type="KEGG" id="fcy:FRACYDRAFT_190659"/>
<sequence length="175" mass="19694">MADRQYQSALESYSNALGLSPDGPQSHVYYSNRAAALCYLERYEEAVNDSEAAIVLKPTYGKAYARLGLSRFFMNDFEGSIVAYKTALSHDPNNAASKSYLGKAQLKLERQKLEEQNSSHEARRMMEDPDMIHLARKMMKNNGKGSNSNPSEAELLADPEMRKMARKAMNPKAYQ</sequence>
<dbReference type="Gene3D" id="1.25.40.10">
    <property type="entry name" value="Tetratricopeptide repeat domain"/>
    <property type="match status" value="1"/>
</dbReference>
<dbReference type="Pfam" id="PF13181">
    <property type="entry name" value="TPR_8"/>
    <property type="match status" value="1"/>
</dbReference>
<dbReference type="SMART" id="SM00028">
    <property type="entry name" value="TPR"/>
    <property type="match status" value="2"/>
</dbReference>
<feature type="repeat" description="TPR" evidence="3">
    <location>
        <begin position="61"/>
        <end position="94"/>
    </location>
</feature>
<dbReference type="InterPro" id="IPR047150">
    <property type="entry name" value="SGT"/>
</dbReference>
<protein>
    <submittedName>
        <fullName evidence="5">TPR-like protein</fullName>
    </submittedName>
</protein>
<dbReference type="Proteomes" id="UP000095751">
    <property type="component" value="Unassembled WGS sequence"/>
</dbReference>
<accession>A0A1E7F476</accession>
<feature type="region of interest" description="Disordered" evidence="4">
    <location>
        <begin position="138"/>
        <end position="175"/>
    </location>
</feature>
<evidence type="ECO:0000256" key="1">
    <source>
        <dbReference type="ARBA" id="ARBA00022737"/>
    </source>
</evidence>
<dbReference type="OrthoDB" id="44006at2759"/>
<keyword evidence="6" id="KW-1185">Reference proteome</keyword>
<dbReference type="GO" id="GO:0060090">
    <property type="term" value="F:molecular adaptor activity"/>
    <property type="evidence" value="ECO:0007669"/>
    <property type="project" value="TreeGrafter"/>
</dbReference>
<dbReference type="AlphaFoldDB" id="A0A1E7F476"/>
<name>A0A1E7F476_9STRA</name>
<reference evidence="5 6" key="1">
    <citation type="submission" date="2016-09" db="EMBL/GenBank/DDBJ databases">
        <title>Extensive genetic diversity and differential bi-allelic expression allows diatom success in the polar Southern Ocean.</title>
        <authorList>
            <consortium name="DOE Joint Genome Institute"/>
            <person name="Mock T."/>
            <person name="Otillar R.P."/>
            <person name="Strauss J."/>
            <person name="Dupont C."/>
            <person name="Frickenhaus S."/>
            <person name="Maumus F."/>
            <person name="Mcmullan M."/>
            <person name="Sanges R."/>
            <person name="Schmutz J."/>
            <person name="Toseland A."/>
            <person name="Valas R."/>
            <person name="Veluchamy A."/>
            <person name="Ward B.J."/>
            <person name="Allen A."/>
            <person name="Barry K."/>
            <person name="Falciatore A."/>
            <person name="Ferrante M."/>
            <person name="Fortunato A.E."/>
            <person name="Gloeckner G."/>
            <person name="Gruber A."/>
            <person name="Hipkin R."/>
            <person name="Janech M."/>
            <person name="Kroth P."/>
            <person name="Leese F."/>
            <person name="Lindquist E."/>
            <person name="Lyon B.R."/>
            <person name="Martin J."/>
            <person name="Mayer C."/>
            <person name="Parker M."/>
            <person name="Quesneville H."/>
            <person name="Raymond J."/>
            <person name="Uhlig C."/>
            <person name="Valentin K.U."/>
            <person name="Worden A.Z."/>
            <person name="Armbrust E.V."/>
            <person name="Bowler C."/>
            <person name="Green B."/>
            <person name="Moulton V."/>
            <person name="Van Oosterhout C."/>
            <person name="Grigoriev I."/>
        </authorList>
    </citation>
    <scope>NUCLEOTIDE SEQUENCE [LARGE SCALE GENOMIC DNA]</scope>
    <source>
        <strain evidence="5 6">CCMP1102</strain>
    </source>
</reference>
<dbReference type="SUPFAM" id="SSF48452">
    <property type="entry name" value="TPR-like"/>
    <property type="match status" value="1"/>
</dbReference>
<feature type="compositionally biased region" description="Low complexity" evidence="4">
    <location>
        <begin position="140"/>
        <end position="149"/>
    </location>
</feature>
<evidence type="ECO:0000313" key="5">
    <source>
        <dbReference type="EMBL" id="OEU12991.1"/>
    </source>
</evidence>
<dbReference type="GO" id="GO:0072380">
    <property type="term" value="C:TRC complex"/>
    <property type="evidence" value="ECO:0007669"/>
    <property type="project" value="TreeGrafter"/>
</dbReference>
<dbReference type="InParanoid" id="A0A1E7F476"/>
<dbReference type="PANTHER" id="PTHR45831:SF4">
    <property type="match status" value="1"/>
</dbReference>
<evidence type="ECO:0000256" key="4">
    <source>
        <dbReference type="SAM" id="MobiDB-lite"/>
    </source>
</evidence>
<keyword evidence="1" id="KW-0677">Repeat</keyword>
<proteinExistence type="predicted"/>
<dbReference type="EMBL" id="KV784363">
    <property type="protein sequence ID" value="OEU12991.1"/>
    <property type="molecule type" value="Genomic_DNA"/>
</dbReference>
<dbReference type="PANTHER" id="PTHR45831">
    <property type="entry name" value="LD24721P"/>
    <property type="match status" value="1"/>
</dbReference>
<dbReference type="InterPro" id="IPR019734">
    <property type="entry name" value="TPR_rpt"/>
</dbReference>
<gene>
    <name evidence="5" type="ORF">FRACYDRAFT_190659</name>
</gene>
<evidence type="ECO:0000256" key="2">
    <source>
        <dbReference type="ARBA" id="ARBA00022803"/>
    </source>
</evidence>
<dbReference type="GO" id="GO:0016020">
    <property type="term" value="C:membrane"/>
    <property type="evidence" value="ECO:0007669"/>
    <property type="project" value="TreeGrafter"/>
</dbReference>
<dbReference type="GO" id="GO:0006620">
    <property type="term" value="P:post-translational protein targeting to endoplasmic reticulum membrane"/>
    <property type="evidence" value="ECO:0007669"/>
    <property type="project" value="TreeGrafter"/>
</dbReference>
<keyword evidence="2 3" id="KW-0802">TPR repeat</keyword>
<dbReference type="InterPro" id="IPR011990">
    <property type="entry name" value="TPR-like_helical_dom_sf"/>
</dbReference>
<evidence type="ECO:0000313" key="6">
    <source>
        <dbReference type="Proteomes" id="UP000095751"/>
    </source>
</evidence>
<dbReference type="PROSITE" id="PS50005">
    <property type="entry name" value="TPR"/>
    <property type="match status" value="1"/>
</dbReference>
<organism evidence="5 6">
    <name type="scientific">Fragilariopsis cylindrus CCMP1102</name>
    <dbReference type="NCBI Taxonomy" id="635003"/>
    <lineage>
        <taxon>Eukaryota</taxon>
        <taxon>Sar</taxon>
        <taxon>Stramenopiles</taxon>
        <taxon>Ochrophyta</taxon>
        <taxon>Bacillariophyta</taxon>
        <taxon>Bacillariophyceae</taxon>
        <taxon>Bacillariophycidae</taxon>
        <taxon>Bacillariales</taxon>
        <taxon>Bacillariaceae</taxon>
        <taxon>Fragilariopsis</taxon>
    </lineage>
</organism>
<evidence type="ECO:0000256" key="3">
    <source>
        <dbReference type="PROSITE-ProRule" id="PRU00339"/>
    </source>
</evidence>